<dbReference type="Proteomes" id="UP000837857">
    <property type="component" value="Chromosome 20"/>
</dbReference>
<accession>A0ABN8II78</accession>
<evidence type="ECO:0000313" key="2">
    <source>
        <dbReference type="EMBL" id="CAH2052221.1"/>
    </source>
</evidence>
<evidence type="ECO:0000313" key="3">
    <source>
        <dbReference type="Proteomes" id="UP000837857"/>
    </source>
</evidence>
<evidence type="ECO:0000256" key="1">
    <source>
        <dbReference type="SAM" id="MobiDB-lite"/>
    </source>
</evidence>
<protein>
    <submittedName>
        <fullName evidence="2">Uncharacterized protein</fullName>
    </submittedName>
</protein>
<name>A0ABN8II78_9NEOP</name>
<sequence length="119" mass="13271">MFPLIECYVKLERVRTALPQKTEHESPNHTDNESFKSDDNNSQKSTDAHLDLSINKPLSPTSSITSQRKLEWDSLGDVGYGNESERKASGSSLSTLERLALHQQLSNNDNNTQFGAPPK</sequence>
<proteinExistence type="predicted"/>
<keyword evidence="3" id="KW-1185">Reference proteome</keyword>
<reference evidence="2" key="1">
    <citation type="submission" date="2022-03" db="EMBL/GenBank/DDBJ databases">
        <authorList>
            <person name="Martin H S."/>
        </authorList>
    </citation>
    <scope>NUCLEOTIDE SEQUENCE</scope>
</reference>
<feature type="compositionally biased region" description="Basic and acidic residues" evidence="1">
    <location>
        <begin position="17"/>
        <end position="50"/>
    </location>
</feature>
<feature type="region of interest" description="Disordered" evidence="1">
    <location>
        <begin position="17"/>
        <end position="94"/>
    </location>
</feature>
<dbReference type="EMBL" id="OW152832">
    <property type="protein sequence ID" value="CAH2052221.1"/>
    <property type="molecule type" value="Genomic_DNA"/>
</dbReference>
<gene>
    <name evidence="2" type="ORF">IPOD504_LOCUS8126</name>
</gene>
<organism evidence="2 3">
    <name type="scientific">Iphiclides podalirius</name>
    <name type="common">scarce swallowtail</name>
    <dbReference type="NCBI Taxonomy" id="110791"/>
    <lineage>
        <taxon>Eukaryota</taxon>
        <taxon>Metazoa</taxon>
        <taxon>Ecdysozoa</taxon>
        <taxon>Arthropoda</taxon>
        <taxon>Hexapoda</taxon>
        <taxon>Insecta</taxon>
        <taxon>Pterygota</taxon>
        <taxon>Neoptera</taxon>
        <taxon>Endopterygota</taxon>
        <taxon>Lepidoptera</taxon>
        <taxon>Glossata</taxon>
        <taxon>Ditrysia</taxon>
        <taxon>Papilionoidea</taxon>
        <taxon>Papilionidae</taxon>
        <taxon>Papilioninae</taxon>
        <taxon>Iphiclides</taxon>
    </lineage>
</organism>
<feature type="non-terminal residue" evidence="2">
    <location>
        <position position="119"/>
    </location>
</feature>
<feature type="compositionally biased region" description="Polar residues" evidence="1">
    <location>
        <begin position="56"/>
        <end position="67"/>
    </location>
</feature>